<dbReference type="Proteomes" id="UP000564885">
    <property type="component" value="Unassembled WGS sequence"/>
</dbReference>
<evidence type="ECO:0000313" key="2">
    <source>
        <dbReference type="EMBL" id="NNM74804.1"/>
    </source>
</evidence>
<accession>A0A849IAA3</accession>
<feature type="transmembrane region" description="Helical" evidence="1">
    <location>
        <begin position="50"/>
        <end position="72"/>
    </location>
</feature>
<comment type="caution">
    <text evidence="2">The sequence shown here is derived from an EMBL/GenBank/DDBJ whole genome shotgun (WGS) entry which is preliminary data.</text>
</comment>
<reference evidence="2 3" key="1">
    <citation type="submission" date="2020-04" db="EMBL/GenBank/DDBJ databases">
        <title>Enterovirga sp. isolate from soil.</title>
        <authorList>
            <person name="Chea S."/>
            <person name="Kim D.-U."/>
        </authorList>
    </citation>
    <scope>NUCLEOTIDE SEQUENCE [LARGE SCALE GENOMIC DNA]</scope>
    <source>
        <strain evidence="2 3">DB1703</strain>
    </source>
</reference>
<sequence>MARALARAAVPAALLLGLAFLLVGLCFVAAPRLGAVIFGIEAAEPAALAYVRAIGFRDLALALYIFGLAAAASRRALSLVLAASLVIPACDIALVLSVAGWSAMPQLLIHLAGAAALGLVSLGLRCAELRPVQR</sequence>
<keyword evidence="1" id="KW-1133">Transmembrane helix</keyword>
<proteinExistence type="predicted"/>
<dbReference type="Pfam" id="PF14087">
    <property type="entry name" value="DUF4267"/>
    <property type="match status" value="1"/>
</dbReference>
<feature type="transmembrane region" description="Helical" evidence="1">
    <location>
        <begin position="79"/>
        <end position="101"/>
    </location>
</feature>
<dbReference type="RefSeq" id="WP_171220250.1">
    <property type="nucleotide sequence ID" value="NZ_JABEPP010000006.1"/>
</dbReference>
<dbReference type="AlphaFoldDB" id="A0A849IAA3"/>
<organism evidence="2 3">
    <name type="scientific">Enterovirga aerilata</name>
    <dbReference type="NCBI Taxonomy" id="2730920"/>
    <lineage>
        <taxon>Bacteria</taxon>
        <taxon>Pseudomonadati</taxon>
        <taxon>Pseudomonadota</taxon>
        <taxon>Alphaproteobacteria</taxon>
        <taxon>Hyphomicrobiales</taxon>
        <taxon>Methylobacteriaceae</taxon>
        <taxon>Enterovirga</taxon>
    </lineage>
</organism>
<name>A0A849IAA3_9HYPH</name>
<gene>
    <name evidence="2" type="ORF">HJG44_20805</name>
</gene>
<keyword evidence="1" id="KW-0812">Transmembrane</keyword>
<protein>
    <submittedName>
        <fullName evidence="2">DUF4267 domain-containing protein</fullName>
    </submittedName>
</protein>
<keyword evidence="1" id="KW-0472">Membrane</keyword>
<evidence type="ECO:0000313" key="3">
    <source>
        <dbReference type="Proteomes" id="UP000564885"/>
    </source>
</evidence>
<keyword evidence="3" id="KW-1185">Reference proteome</keyword>
<dbReference type="EMBL" id="JABEPP010000006">
    <property type="protein sequence ID" value="NNM74804.1"/>
    <property type="molecule type" value="Genomic_DNA"/>
</dbReference>
<dbReference type="InterPro" id="IPR025363">
    <property type="entry name" value="DUF4267"/>
</dbReference>
<feature type="transmembrane region" description="Helical" evidence="1">
    <location>
        <begin position="107"/>
        <end position="127"/>
    </location>
</feature>
<evidence type="ECO:0000256" key="1">
    <source>
        <dbReference type="SAM" id="Phobius"/>
    </source>
</evidence>